<accession>A0A5A7RKR5</accession>
<organism evidence="1 2">
    <name type="scientific">Striga asiatica</name>
    <name type="common">Asiatic witchweed</name>
    <name type="synonym">Buchnera asiatica</name>
    <dbReference type="NCBI Taxonomy" id="4170"/>
    <lineage>
        <taxon>Eukaryota</taxon>
        <taxon>Viridiplantae</taxon>
        <taxon>Streptophyta</taxon>
        <taxon>Embryophyta</taxon>
        <taxon>Tracheophyta</taxon>
        <taxon>Spermatophyta</taxon>
        <taxon>Magnoliopsida</taxon>
        <taxon>eudicotyledons</taxon>
        <taxon>Gunneridae</taxon>
        <taxon>Pentapetalae</taxon>
        <taxon>asterids</taxon>
        <taxon>lamiids</taxon>
        <taxon>Lamiales</taxon>
        <taxon>Orobanchaceae</taxon>
        <taxon>Buchnereae</taxon>
        <taxon>Striga</taxon>
    </lineage>
</organism>
<proteinExistence type="predicted"/>
<name>A0A5A7RKR5_STRAF</name>
<gene>
    <name evidence="1" type="ORF">STAS_35522</name>
</gene>
<dbReference type="Proteomes" id="UP000325081">
    <property type="component" value="Unassembled WGS sequence"/>
</dbReference>
<dbReference type="EMBL" id="BKCP01013514">
    <property type="protein sequence ID" value="GER57698.1"/>
    <property type="molecule type" value="Genomic_DNA"/>
</dbReference>
<keyword evidence="2" id="KW-1185">Reference proteome</keyword>
<reference evidence="2" key="1">
    <citation type="journal article" date="2019" name="Curr. Biol.">
        <title>Genome Sequence of Striga asiatica Provides Insight into the Evolution of Plant Parasitism.</title>
        <authorList>
            <person name="Yoshida S."/>
            <person name="Kim S."/>
            <person name="Wafula E.K."/>
            <person name="Tanskanen J."/>
            <person name="Kim Y.M."/>
            <person name="Honaas L."/>
            <person name="Yang Z."/>
            <person name="Spallek T."/>
            <person name="Conn C.E."/>
            <person name="Ichihashi Y."/>
            <person name="Cheong K."/>
            <person name="Cui S."/>
            <person name="Der J.P."/>
            <person name="Gundlach H."/>
            <person name="Jiao Y."/>
            <person name="Hori C."/>
            <person name="Ishida J.K."/>
            <person name="Kasahara H."/>
            <person name="Kiba T."/>
            <person name="Kim M.S."/>
            <person name="Koo N."/>
            <person name="Laohavisit A."/>
            <person name="Lee Y.H."/>
            <person name="Lumba S."/>
            <person name="McCourt P."/>
            <person name="Mortimer J.C."/>
            <person name="Mutuku J.M."/>
            <person name="Nomura T."/>
            <person name="Sasaki-Sekimoto Y."/>
            <person name="Seto Y."/>
            <person name="Wang Y."/>
            <person name="Wakatake T."/>
            <person name="Sakakibara H."/>
            <person name="Demura T."/>
            <person name="Yamaguchi S."/>
            <person name="Yoneyama K."/>
            <person name="Manabe R.I."/>
            <person name="Nelson D.C."/>
            <person name="Schulman A.H."/>
            <person name="Timko M.P."/>
            <person name="dePamphilis C.W."/>
            <person name="Choi D."/>
            <person name="Shirasu K."/>
        </authorList>
    </citation>
    <scope>NUCLEOTIDE SEQUENCE [LARGE SCALE GENOMIC DNA]</scope>
    <source>
        <strain evidence="2">cv. UVA1</strain>
    </source>
</reference>
<evidence type="ECO:0000313" key="1">
    <source>
        <dbReference type="EMBL" id="GER57698.1"/>
    </source>
</evidence>
<protein>
    <submittedName>
        <fullName evidence="1">HTH-type transcriptional regulator TfdS</fullName>
    </submittedName>
</protein>
<dbReference type="AlphaFoldDB" id="A0A5A7RKR5"/>
<evidence type="ECO:0000313" key="2">
    <source>
        <dbReference type="Proteomes" id="UP000325081"/>
    </source>
</evidence>
<comment type="caution">
    <text evidence="1">The sequence shown here is derived from an EMBL/GenBank/DDBJ whole genome shotgun (WGS) entry which is preliminary data.</text>
</comment>
<sequence>MVQINFHEIPLRDSFKFQIFLCIKPEEGKEGIESLGRMERKEAKHIGNGLTVVFEEKRNRKENCGQESMNHIKMVSDEVVGPLDLPFLGFPFWFPLPLGSIPDSTLVLAVRENVELVELSLLSSNSAIDEEDSTIARLFDVLTGLGYLESYISSLEWTH</sequence>